<evidence type="ECO:0000256" key="6">
    <source>
        <dbReference type="ARBA" id="ARBA00023204"/>
    </source>
</evidence>
<dbReference type="InterPro" id="IPR036631">
    <property type="entry name" value="MGMT_N_sf"/>
</dbReference>
<evidence type="ECO:0000256" key="7">
    <source>
        <dbReference type="ARBA" id="ARBA00049348"/>
    </source>
</evidence>
<keyword evidence="5" id="KW-0227">DNA damage</keyword>
<dbReference type="NCBIfam" id="TIGR00589">
    <property type="entry name" value="ogt"/>
    <property type="match status" value="1"/>
</dbReference>
<comment type="catalytic activity">
    <reaction evidence="1">
        <text>a 4-O-methyl-thymidine in DNA + L-cysteinyl-[protein] = a thymidine in DNA + S-methyl-L-cysteinyl-[protein]</text>
        <dbReference type="Rhea" id="RHEA:53428"/>
        <dbReference type="Rhea" id="RHEA-COMP:10131"/>
        <dbReference type="Rhea" id="RHEA-COMP:10132"/>
        <dbReference type="Rhea" id="RHEA-COMP:13555"/>
        <dbReference type="Rhea" id="RHEA-COMP:13556"/>
        <dbReference type="ChEBI" id="CHEBI:29950"/>
        <dbReference type="ChEBI" id="CHEBI:82612"/>
        <dbReference type="ChEBI" id="CHEBI:137386"/>
        <dbReference type="ChEBI" id="CHEBI:137387"/>
        <dbReference type="EC" id="2.1.1.63"/>
    </reaction>
</comment>
<dbReference type="KEGG" id="bvz:BRAD3257_8816"/>
<organism evidence="9 10">
    <name type="scientific">Bradyrhizobium vignae</name>
    <dbReference type="NCBI Taxonomy" id="1549949"/>
    <lineage>
        <taxon>Bacteria</taxon>
        <taxon>Pseudomonadati</taxon>
        <taxon>Pseudomonadota</taxon>
        <taxon>Alphaproteobacteria</taxon>
        <taxon>Hyphomicrobiales</taxon>
        <taxon>Nitrobacteraceae</taxon>
        <taxon>Bradyrhizobium</taxon>
    </lineage>
</organism>
<dbReference type="SUPFAM" id="SSF46767">
    <property type="entry name" value="Methylated DNA-protein cysteine methyltransferase, C-terminal domain"/>
    <property type="match status" value="1"/>
</dbReference>
<dbReference type="GO" id="GO:0032259">
    <property type="term" value="P:methylation"/>
    <property type="evidence" value="ECO:0007669"/>
    <property type="project" value="UniProtKB-KW"/>
</dbReference>
<proteinExistence type="predicted"/>
<dbReference type="InterPro" id="IPR001497">
    <property type="entry name" value="MethylDNA_cys_MeTrfase_AS"/>
</dbReference>
<evidence type="ECO:0000256" key="1">
    <source>
        <dbReference type="ARBA" id="ARBA00001286"/>
    </source>
</evidence>
<feature type="domain" description="Methylated-DNA-[protein]-cysteine S-methyltransferase DNA binding" evidence="8">
    <location>
        <begin position="104"/>
        <end position="184"/>
    </location>
</feature>
<evidence type="ECO:0000256" key="2">
    <source>
        <dbReference type="ARBA" id="ARBA00022490"/>
    </source>
</evidence>
<dbReference type="Proteomes" id="UP000246085">
    <property type="component" value="Chromosome BRAD3257"/>
</dbReference>
<sequence>MEVFRRNGVAMAARPTKTSASFGLDRLTTPIGIALLVTDAAGVLRALDWEDYEHRMRGLLRLHYGAVDLSDHAAPAGMRTALSGYFEGELGQLSKIAWRTAGTPFQQKVWTALAQIPAGTTLSYGALAAKIGTPKAIRAVGHANGSNPISVVLPCHRLIGADGSLVKYGGGLARKRWLLRHEGVEA</sequence>
<dbReference type="PANTHER" id="PTHR10815:SF5">
    <property type="entry name" value="METHYLATED-DNA--PROTEIN-CYSTEINE METHYLTRANSFERASE"/>
    <property type="match status" value="1"/>
</dbReference>
<dbReference type="EC" id="2.1.1.63" evidence="9"/>
<evidence type="ECO:0000256" key="4">
    <source>
        <dbReference type="ARBA" id="ARBA00022679"/>
    </source>
</evidence>
<evidence type="ECO:0000256" key="5">
    <source>
        <dbReference type="ARBA" id="ARBA00022763"/>
    </source>
</evidence>
<reference evidence="9 10" key="1">
    <citation type="submission" date="2018-03" db="EMBL/GenBank/DDBJ databases">
        <authorList>
            <person name="Gully D."/>
        </authorList>
    </citation>
    <scope>NUCLEOTIDE SEQUENCE [LARGE SCALE GENOMIC DNA]</scope>
    <source>
        <strain evidence="9">ORS3257</strain>
    </source>
</reference>
<dbReference type="InterPro" id="IPR036217">
    <property type="entry name" value="MethylDNA_cys_MeTrfase_DNAb"/>
</dbReference>
<name>A0A2U3QDJ4_9BRAD</name>
<gene>
    <name evidence="9" type="primary">ogt</name>
    <name evidence="9" type="ORF">BRAD3257_8816</name>
</gene>
<evidence type="ECO:0000259" key="8">
    <source>
        <dbReference type="Pfam" id="PF01035"/>
    </source>
</evidence>
<dbReference type="CDD" id="cd06445">
    <property type="entry name" value="ATase"/>
    <property type="match status" value="1"/>
</dbReference>
<evidence type="ECO:0000313" key="9">
    <source>
        <dbReference type="EMBL" id="SPP99395.1"/>
    </source>
</evidence>
<keyword evidence="6" id="KW-0234">DNA repair</keyword>
<dbReference type="GO" id="GO:0003908">
    <property type="term" value="F:methylated-DNA-[protein]-cysteine S-methyltransferase activity"/>
    <property type="evidence" value="ECO:0007669"/>
    <property type="project" value="UniProtKB-EC"/>
</dbReference>
<evidence type="ECO:0000313" key="10">
    <source>
        <dbReference type="Proteomes" id="UP000246085"/>
    </source>
</evidence>
<dbReference type="InterPro" id="IPR036388">
    <property type="entry name" value="WH-like_DNA-bd_sf"/>
</dbReference>
<keyword evidence="4 9" id="KW-0808">Transferase</keyword>
<dbReference type="GO" id="GO:0006281">
    <property type="term" value="P:DNA repair"/>
    <property type="evidence" value="ECO:0007669"/>
    <property type="project" value="UniProtKB-KW"/>
</dbReference>
<comment type="catalytic activity">
    <reaction evidence="7">
        <text>a 6-O-methyl-2'-deoxyguanosine in DNA + L-cysteinyl-[protein] = S-methyl-L-cysteinyl-[protein] + a 2'-deoxyguanosine in DNA</text>
        <dbReference type="Rhea" id="RHEA:24000"/>
        <dbReference type="Rhea" id="RHEA-COMP:10131"/>
        <dbReference type="Rhea" id="RHEA-COMP:10132"/>
        <dbReference type="Rhea" id="RHEA-COMP:11367"/>
        <dbReference type="Rhea" id="RHEA-COMP:11368"/>
        <dbReference type="ChEBI" id="CHEBI:29950"/>
        <dbReference type="ChEBI" id="CHEBI:82612"/>
        <dbReference type="ChEBI" id="CHEBI:85445"/>
        <dbReference type="ChEBI" id="CHEBI:85448"/>
        <dbReference type="EC" id="2.1.1.63"/>
    </reaction>
</comment>
<dbReference type="EMBL" id="LS398110">
    <property type="protein sequence ID" value="SPP99395.1"/>
    <property type="molecule type" value="Genomic_DNA"/>
</dbReference>
<dbReference type="SUPFAM" id="SSF53155">
    <property type="entry name" value="Methylated DNA-protein cysteine methyltransferase domain"/>
    <property type="match status" value="1"/>
</dbReference>
<dbReference type="Pfam" id="PF01035">
    <property type="entry name" value="DNA_binding_1"/>
    <property type="match status" value="1"/>
</dbReference>
<accession>A0A2U3QDJ4</accession>
<keyword evidence="3 9" id="KW-0489">Methyltransferase</keyword>
<dbReference type="AlphaFoldDB" id="A0A2U3QDJ4"/>
<dbReference type="Gene3D" id="1.10.10.10">
    <property type="entry name" value="Winged helix-like DNA-binding domain superfamily/Winged helix DNA-binding domain"/>
    <property type="match status" value="1"/>
</dbReference>
<keyword evidence="2" id="KW-0963">Cytoplasm</keyword>
<dbReference type="FunFam" id="1.10.10.10:FF:000337">
    <property type="entry name" value="Methylated-DNA--protein-cysteine methyltransferase"/>
    <property type="match status" value="1"/>
</dbReference>
<dbReference type="InterPro" id="IPR014048">
    <property type="entry name" value="MethylDNA_cys_MeTrfase_DNA-bd"/>
</dbReference>
<dbReference type="PANTHER" id="PTHR10815">
    <property type="entry name" value="METHYLATED-DNA--PROTEIN-CYSTEINE METHYLTRANSFERASE"/>
    <property type="match status" value="1"/>
</dbReference>
<dbReference type="PROSITE" id="PS00374">
    <property type="entry name" value="MGMT"/>
    <property type="match status" value="1"/>
</dbReference>
<protein>
    <submittedName>
        <fullName evidence="9">Methylated-DNA--protein-cysteine methyltransferase</fullName>
        <ecNumber evidence="9">2.1.1.63</ecNumber>
    </submittedName>
</protein>
<evidence type="ECO:0000256" key="3">
    <source>
        <dbReference type="ARBA" id="ARBA00022603"/>
    </source>
</evidence>